<keyword evidence="8" id="KW-1185">Reference proteome</keyword>
<gene>
    <name evidence="7" type="ORF">EDD36DRAFT_170764</name>
</gene>
<protein>
    <recommendedName>
        <fullName evidence="6">Ubiquitin-like domain-containing protein</fullName>
    </recommendedName>
</protein>
<organism evidence="7 8">
    <name type="scientific">Exophiala viscosa</name>
    <dbReference type="NCBI Taxonomy" id="2486360"/>
    <lineage>
        <taxon>Eukaryota</taxon>
        <taxon>Fungi</taxon>
        <taxon>Dikarya</taxon>
        <taxon>Ascomycota</taxon>
        <taxon>Pezizomycotina</taxon>
        <taxon>Eurotiomycetes</taxon>
        <taxon>Chaetothyriomycetidae</taxon>
        <taxon>Chaetothyriales</taxon>
        <taxon>Herpotrichiellaceae</taxon>
        <taxon>Exophiala</taxon>
    </lineage>
</organism>
<name>A0AAN6E1N2_9EURO</name>
<reference evidence="7" key="1">
    <citation type="journal article" date="2022" name="bioRxiv">
        <title>Deciphering the potential niche of two novel black yeast fungi from a biological soil crust based on their genomes, phenotypes, and melanin regulation.</title>
        <authorList>
            <consortium name="DOE Joint Genome Institute"/>
            <person name="Carr E.C."/>
            <person name="Barton Q."/>
            <person name="Grambo S."/>
            <person name="Sullivan M."/>
            <person name="Renfro C.M."/>
            <person name="Kuo A."/>
            <person name="Pangilinan J."/>
            <person name="Lipzen A."/>
            <person name="Keymanesh K."/>
            <person name="Savage E."/>
            <person name="Barry K."/>
            <person name="Grigoriev I.V."/>
            <person name="Riekhof W.R."/>
            <person name="Harris S.S."/>
        </authorList>
    </citation>
    <scope>NUCLEOTIDE SEQUENCE</scope>
    <source>
        <strain evidence="7">JF 03-4F</strain>
    </source>
</reference>
<dbReference type="Pfam" id="PF00240">
    <property type="entry name" value="ubiquitin"/>
    <property type="match status" value="1"/>
</dbReference>
<dbReference type="SMART" id="SM00213">
    <property type="entry name" value="UBQ"/>
    <property type="match status" value="1"/>
</dbReference>
<feature type="domain" description="Ubiquitin-like" evidence="6">
    <location>
        <begin position="1"/>
        <end position="79"/>
    </location>
</feature>
<dbReference type="PANTHER" id="PTHR12917:SF1">
    <property type="entry name" value="AT13091P"/>
    <property type="match status" value="1"/>
</dbReference>
<dbReference type="AlphaFoldDB" id="A0AAN6E1N2"/>
<comment type="similarity">
    <text evidence="1">Belongs to the DDI1 family.</text>
</comment>
<comment type="caution">
    <text evidence="7">The sequence shown here is derived from an EMBL/GenBank/DDBJ whole genome shotgun (WGS) entry which is preliminary data.</text>
</comment>
<evidence type="ECO:0000313" key="8">
    <source>
        <dbReference type="Proteomes" id="UP001203852"/>
    </source>
</evidence>
<evidence type="ECO:0000256" key="3">
    <source>
        <dbReference type="ARBA" id="ARBA00022750"/>
    </source>
</evidence>
<evidence type="ECO:0000259" key="6">
    <source>
        <dbReference type="PROSITE" id="PS50053"/>
    </source>
</evidence>
<dbReference type="InterPro" id="IPR033882">
    <property type="entry name" value="DDI1_N"/>
</dbReference>
<dbReference type="GO" id="GO:0004190">
    <property type="term" value="F:aspartic-type endopeptidase activity"/>
    <property type="evidence" value="ECO:0007669"/>
    <property type="project" value="UniProtKB-KW"/>
</dbReference>
<feature type="region of interest" description="Disordered" evidence="5">
    <location>
        <begin position="195"/>
        <end position="249"/>
    </location>
</feature>
<evidence type="ECO:0000256" key="1">
    <source>
        <dbReference type="ARBA" id="ARBA00009136"/>
    </source>
</evidence>
<dbReference type="Gene3D" id="3.10.20.90">
    <property type="entry name" value="Phosphatidylinositol 3-kinase Catalytic Subunit, Chain A, domain 1"/>
    <property type="match status" value="1"/>
</dbReference>
<dbReference type="EMBL" id="MU404352">
    <property type="protein sequence ID" value="KAI1614990.1"/>
    <property type="molecule type" value="Genomic_DNA"/>
</dbReference>
<dbReference type="SUPFAM" id="SSF54236">
    <property type="entry name" value="Ubiquitin-like"/>
    <property type="match status" value="1"/>
</dbReference>
<dbReference type="PROSITE" id="PS50053">
    <property type="entry name" value="UBIQUITIN_2"/>
    <property type="match status" value="1"/>
</dbReference>
<proteinExistence type="inferred from homology"/>
<dbReference type="CDD" id="cd01796">
    <property type="entry name" value="Ubl_Ddi1_like"/>
    <property type="match status" value="1"/>
</dbReference>
<accession>A0AAN6E1N2</accession>
<dbReference type="InterPro" id="IPR000626">
    <property type="entry name" value="Ubiquitin-like_dom"/>
</dbReference>
<dbReference type="Proteomes" id="UP001203852">
    <property type="component" value="Unassembled WGS sequence"/>
</dbReference>
<feature type="compositionally biased region" description="Polar residues" evidence="5">
    <location>
        <begin position="80"/>
        <end position="106"/>
    </location>
</feature>
<dbReference type="GO" id="GO:0006508">
    <property type="term" value="P:proteolysis"/>
    <property type="evidence" value="ECO:0007669"/>
    <property type="project" value="UniProtKB-KW"/>
</dbReference>
<evidence type="ECO:0000256" key="4">
    <source>
        <dbReference type="ARBA" id="ARBA00022801"/>
    </source>
</evidence>
<evidence type="ECO:0000313" key="7">
    <source>
        <dbReference type="EMBL" id="KAI1614990.1"/>
    </source>
</evidence>
<keyword evidence="3" id="KW-0064">Aspartyl protease</keyword>
<keyword evidence="2" id="KW-0645">Protease</keyword>
<keyword evidence="4" id="KW-0378">Hydrolase</keyword>
<evidence type="ECO:0000256" key="2">
    <source>
        <dbReference type="ARBA" id="ARBA00022670"/>
    </source>
</evidence>
<feature type="compositionally biased region" description="Low complexity" evidence="5">
    <location>
        <begin position="202"/>
        <end position="219"/>
    </location>
</feature>
<evidence type="ECO:0000256" key="5">
    <source>
        <dbReference type="SAM" id="MobiDB-lite"/>
    </source>
</evidence>
<dbReference type="PANTHER" id="PTHR12917">
    <property type="entry name" value="ASPARTYL PROTEASE DDI-RELATED"/>
    <property type="match status" value="1"/>
</dbReference>
<dbReference type="InterPro" id="IPR029071">
    <property type="entry name" value="Ubiquitin-like_domsf"/>
</dbReference>
<feature type="region of interest" description="Disordered" evidence="5">
    <location>
        <begin position="80"/>
        <end position="107"/>
    </location>
</feature>
<sequence>MHISISIVASDIDLQSDFLNLDVNPDMTLSDIKSFIEAEINVPPSSQIFLQDGRPVTDNSTTLAQMNVQEGDVVALAVQGTRQRSQPAQRSTPAQPTQRAPSTNDPEQARLRVLGDPVLMGEWRRQDPELAAAASDRDKFHDLYSARQRQYAQAQREKEEQHALLAADPFNVDAQQKIEEMIRQERVAENLQKAMEENPEWSPCSTSMSPSTMCPSRPSSIREPKPRSCPPPLRNDVASCDSLTNVSVV</sequence>